<dbReference type="Proteomes" id="UP000001876">
    <property type="component" value="Unassembled WGS sequence"/>
</dbReference>
<evidence type="ECO:0000256" key="7">
    <source>
        <dbReference type="ARBA" id="ARBA00023273"/>
    </source>
</evidence>
<dbReference type="STRING" id="564608.C1N8B9"/>
<evidence type="ECO:0000313" key="11">
    <source>
        <dbReference type="Proteomes" id="UP000001876"/>
    </source>
</evidence>
<organism evidence="11">
    <name type="scientific">Micromonas pusilla (strain CCMP1545)</name>
    <name type="common">Picoplanktonic green alga</name>
    <dbReference type="NCBI Taxonomy" id="564608"/>
    <lineage>
        <taxon>Eukaryota</taxon>
        <taxon>Viridiplantae</taxon>
        <taxon>Chlorophyta</taxon>
        <taxon>Mamiellophyceae</taxon>
        <taxon>Mamiellales</taxon>
        <taxon>Mamiellaceae</taxon>
        <taxon>Micromonas</taxon>
    </lineage>
</organism>
<name>C1N8B9_MICPC</name>
<feature type="domain" description="FGFR1 oncogene partner (FOP) N-terminal dimerisation" evidence="9">
    <location>
        <begin position="54"/>
        <end position="121"/>
    </location>
</feature>
<gene>
    <name evidence="10" type="ORF">MICPUCDRAFT_43291</name>
</gene>
<dbReference type="GeneID" id="9689683"/>
<feature type="region of interest" description="Disordered" evidence="8">
    <location>
        <begin position="136"/>
        <end position="158"/>
    </location>
</feature>
<dbReference type="PANTHER" id="PTHR15431">
    <property type="entry name" value="FGFR1 ONCOGENE PARTNER/LISH DOMAIN-CONTAINING PROTEIN"/>
    <property type="match status" value="1"/>
</dbReference>
<feature type="compositionally biased region" description="Gly residues" evidence="8">
    <location>
        <begin position="144"/>
        <end position="155"/>
    </location>
</feature>
<sequence>MPRLAPPAHAQALTTSLERKGVLAKLKAELRAHVFEAVRSKDASADDDANGRRQKHRSLPKAKLLSALVLEYLEWSGLSSSRSVFAAESGEEENYEGRDVLAAKLGTRGTSSERPLLLAVLESHFGVEDPLDELPAPGGAATTGPGGGGVHGGGARAPSKVGKLAPLAPSVNLGATMGKRGAAVTLPPASPSPRSSGGNVLVSDDESIEIGEDLDYSDLGRDTGNLSLDGGGGESPYGSAYGGLGRDTGVSMDAGAGGASMSMGGGNGSVAFHDGLSDRSGSIDGADDGSVDLVESAVPRSPTLGGGGVSPRGGGGRGRR</sequence>
<keyword evidence="5" id="KW-0970">Cilium biogenesis/degradation</keyword>
<comment type="subcellular location">
    <subcellularLocation>
        <location evidence="1">Cytoplasm</location>
        <location evidence="1">Cytoskeleton</location>
        <location evidence="1">Cilium basal body</location>
    </subcellularLocation>
    <subcellularLocation>
        <location evidence="2">Cytoplasm</location>
        <location evidence="2">Cytoskeleton</location>
        <location evidence="2">Microtubule organizing center</location>
        <location evidence="2">Centrosome</location>
    </subcellularLocation>
</comment>
<evidence type="ECO:0000256" key="8">
    <source>
        <dbReference type="SAM" id="MobiDB-lite"/>
    </source>
</evidence>
<feature type="region of interest" description="Disordered" evidence="8">
    <location>
        <begin position="266"/>
        <end position="320"/>
    </location>
</feature>
<keyword evidence="6" id="KW-0206">Cytoskeleton</keyword>
<dbReference type="GO" id="GO:0030030">
    <property type="term" value="P:cell projection organization"/>
    <property type="evidence" value="ECO:0007669"/>
    <property type="project" value="UniProtKB-KW"/>
</dbReference>
<keyword evidence="11" id="KW-1185">Reference proteome</keyword>
<protein>
    <submittedName>
        <fullName evidence="10">Predicted protein</fullName>
    </submittedName>
</protein>
<evidence type="ECO:0000259" key="9">
    <source>
        <dbReference type="Pfam" id="PF09398"/>
    </source>
</evidence>
<dbReference type="PROSITE" id="PS50896">
    <property type="entry name" value="LISH"/>
    <property type="match status" value="1"/>
</dbReference>
<evidence type="ECO:0000256" key="2">
    <source>
        <dbReference type="ARBA" id="ARBA00004300"/>
    </source>
</evidence>
<comment type="similarity">
    <text evidence="3">Belongs to the CEP43 family.</text>
</comment>
<evidence type="ECO:0000256" key="5">
    <source>
        <dbReference type="ARBA" id="ARBA00022794"/>
    </source>
</evidence>
<feature type="compositionally biased region" description="Acidic residues" evidence="8">
    <location>
        <begin position="203"/>
        <end position="216"/>
    </location>
</feature>
<dbReference type="RefSeq" id="XP_003064055.1">
    <property type="nucleotide sequence ID" value="XM_003064009.1"/>
</dbReference>
<dbReference type="Gene3D" id="1.20.960.40">
    <property type="match status" value="1"/>
</dbReference>
<dbReference type="PANTHER" id="PTHR15431:SF4">
    <property type="entry name" value="PROTEIN TONNEAU 1B"/>
    <property type="match status" value="1"/>
</dbReference>
<dbReference type="InterPro" id="IPR018993">
    <property type="entry name" value="FOP_dimerisation-dom_N"/>
</dbReference>
<dbReference type="OrthoDB" id="5970631at2759"/>
<dbReference type="AlphaFoldDB" id="C1N8B9"/>
<feature type="region of interest" description="Disordered" evidence="8">
    <location>
        <begin position="182"/>
        <end position="244"/>
    </location>
</feature>
<evidence type="ECO:0000313" key="10">
    <source>
        <dbReference type="EMBL" id="EEH51677.1"/>
    </source>
</evidence>
<dbReference type="KEGG" id="mpp:MICPUCDRAFT_43291"/>
<evidence type="ECO:0000256" key="6">
    <source>
        <dbReference type="ARBA" id="ARBA00023212"/>
    </source>
</evidence>
<dbReference type="InterPro" id="IPR006594">
    <property type="entry name" value="LisH"/>
</dbReference>
<evidence type="ECO:0000256" key="4">
    <source>
        <dbReference type="ARBA" id="ARBA00022490"/>
    </source>
</evidence>
<dbReference type="Pfam" id="PF09398">
    <property type="entry name" value="FOP_dimer"/>
    <property type="match status" value="1"/>
</dbReference>
<dbReference type="GO" id="GO:0034453">
    <property type="term" value="P:microtubule anchoring"/>
    <property type="evidence" value="ECO:0007669"/>
    <property type="project" value="InterPro"/>
</dbReference>
<accession>C1N8B9</accession>
<feature type="compositionally biased region" description="Gly residues" evidence="8">
    <location>
        <begin position="304"/>
        <end position="320"/>
    </location>
</feature>
<evidence type="ECO:0000256" key="1">
    <source>
        <dbReference type="ARBA" id="ARBA00004120"/>
    </source>
</evidence>
<dbReference type="EMBL" id="GG663750">
    <property type="protein sequence ID" value="EEH51677.1"/>
    <property type="molecule type" value="Genomic_DNA"/>
</dbReference>
<evidence type="ECO:0000256" key="3">
    <source>
        <dbReference type="ARBA" id="ARBA00005385"/>
    </source>
</evidence>
<keyword evidence="4" id="KW-0963">Cytoplasm</keyword>
<dbReference type="GO" id="GO:0005815">
    <property type="term" value="C:microtubule organizing center"/>
    <property type="evidence" value="ECO:0007669"/>
    <property type="project" value="InterPro"/>
</dbReference>
<feature type="compositionally biased region" description="Gly residues" evidence="8">
    <location>
        <begin position="229"/>
        <end position="244"/>
    </location>
</feature>
<keyword evidence="7" id="KW-0966">Cell projection</keyword>
<proteinExistence type="inferred from homology"/>
<reference evidence="10 11" key="1">
    <citation type="journal article" date="2009" name="Science">
        <title>Green evolution and dynamic adaptations revealed by genomes of the marine picoeukaryotes Micromonas.</title>
        <authorList>
            <person name="Worden A.Z."/>
            <person name="Lee J.H."/>
            <person name="Mock T."/>
            <person name="Rouze P."/>
            <person name="Simmons M.P."/>
            <person name="Aerts A.L."/>
            <person name="Allen A.E."/>
            <person name="Cuvelier M.L."/>
            <person name="Derelle E."/>
            <person name="Everett M.V."/>
            <person name="Foulon E."/>
            <person name="Grimwood J."/>
            <person name="Gundlach H."/>
            <person name="Henrissat B."/>
            <person name="Napoli C."/>
            <person name="McDonald S.M."/>
            <person name="Parker M.S."/>
            <person name="Rombauts S."/>
            <person name="Salamov A."/>
            <person name="Von Dassow P."/>
            <person name="Badger J.H."/>
            <person name="Coutinho P.M."/>
            <person name="Demir E."/>
            <person name="Dubchak I."/>
            <person name="Gentemann C."/>
            <person name="Eikrem W."/>
            <person name="Gready J.E."/>
            <person name="John U."/>
            <person name="Lanier W."/>
            <person name="Lindquist E.A."/>
            <person name="Lucas S."/>
            <person name="Mayer K.F."/>
            <person name="Moreau H."/>
            <person name="Not F."/>
            <person name="Otillar R."/>
            <person name="Panaud O."/>
            <person name="Pangilinan J."/>
            <person name="Paulsen I."/>
            <person name="Piegu B."/>
            <person name="Poliakov A."/>
            <person name="Robbens S."/>
            <person name="Schmutz J."/>
            <person name="Toulza E."/>
            <person name="Wyss T."/>
            <person name="Zelensky A."/>
            <person name="Zhou K."/>
            <person name="Armbrust E.V."/>
            <person name="Bhattacharya D."/>
            <person name="Goodenough U.W."/>
            <person name="Van de Peer Y."/>
            <person name="Grigoriev I.V."/>
        </authorList>
    </citation>
    <scope>NUCLEOTIDE SEQUENCE [LARGE SCALE GENOMIC DNA]</scope>
    <source>
        <strain evidence="10 11">CCMP1545</strain>
    </source>
</reference>